<evidence type="ECO:0000313" key="2">
    <source>
        <dbReference type="Proteomes" id="UP000499080"/>
    </source>
</evidence>
<accession>A0A4Y2F946</accession>
<name>A0A4Y2F946_ARAVE</name>
<reference evidence="1 2" key="1">
    <citation type="journal article" date="2019" name="Sci. Rep.">
        <title>Orb-weaving spider Araneus ventricosus genome elucidates the spidroin gene catalogue.</title>
        <authorList>
            <person name="Kono N."/>
            <person name="Nakamura H."/>
            <person name="Ohtoshi R."/>
            <person name="Moran D.A.P."/>
            <person name="Shinohara A."/>
            <person name="Yoshida Y."/>
            <person name="Fujiwara M."/>
            <person name="Mori M."/>
            <person name="Tomita M."/>
            <person name="Arakawa K."/>
        </authorList>
    </citation>
    <scope>NUCLEOTIDE SEQUENCE [LARGE SCALE GENOMIC DNA]</scope>
</reference>
<protein>
    <submittedName>
        <fullName evidence="1">Uncharacterized protein</fullName>
    </submittedName>
</protein>
<sequence length="92" mass="10789">MSRQRLPDGRVSALGLEKSKFETRFHHRSLVCIGLVCPKSYVEAQTSSHWCAEEVWKGDWLRRRHPHYLIAVQNDEIHPKAAFMLFQNETLN</sequence>
<proteinExistence type="predicted"/>
<keyword evidence="2" id="KW-1185">Reference proteome</keyword>
<organism evidence="1 2">
    <name type="scientific">Araneus ventricosus</name>
    <name type="common">Orbweaver spider</name>
    <name type="synonym">Epeira ventricosa</name>
    <dbReference type="NCBI Taxonomy" id="182803"/>
    <lineage>
        <taxon>Eukaryota</taxon>
        <taxon>Metazoa</taxon>
        <taxon>Ecdysozoa</taxon>
        <taxon>Arthropoda</taxon>
        <taxon>Chelicerata</taxon>
        <taxon>Arachnida</taxon>
        <taxon>Araneae</taxon>
        <taxon>Araneomorphae</taxon>
        <taxon>Entelegynae</taxon>
        <taxon>Araneoidea</taxon>
        <taxon>Araneidae</taxon>
        <taxon>Araneus</taxon>
    </lineage>
</organism>
<gene>
    <name evidence="1" type="ORF">AVEN_153937_1</name>
</gene>
<dbReference type="Proteomes" id="UP000499080">
    <property type="component" value="Unassembled WGS sequence"/>
</dbReference>
<dbReference type="AlphaFoldDB" id="A0A4Y2F946"/>
<dbReference type="EMBL" id="BGPR01000825">
    <property type="protein sequence ID" value="GBM36996.1"/>
    <property type="molecule type" value="Genomic_DNA"/>
</dbReference>
<evidence type="ECO:0000313" key="1">
    <source>
        <dbReference type="EMBL" id="GBM36996.1"/>
    </source>
</evidence>
<comment type="caution">
    <text evidence="1">The sequence shown here is derived from an EMBL/GenBank/DDBJ whole genome shotgun (WGS) entry which is preliminary data.</text>
</comment>